<dbReference type="InterPro" id="IPR043592">
    <property type="entry name" value="FMNL_animal"/>
</dbReference>
<sequence length="206" mass="23414">MGNAGSMEQHPDFRGHNMPLKLPMPDPGELEERFASVLINNFSHFTFFTDSTSAQTLSQARNIWPGWSSSPPLACRLFYLDSFLLLQIISIMLQHCGAHPCDGRPTPLQTTRKNSMNLPPDKARLLRQYDNEKKWELICDQPDQEQQCVHAVRRAVAGALLHDEEVMATDRHHLPQTAFVLADSKETASGLQSEILFRFEVFLCQH</sequence>
<evidence type="ECO:0000313" key="2">
    <source>
        <dbReference type="Proteomes" id="UP000324091"/>
    </source>
</evidence>
<dbReference type="GO" id="GO:0008360">
    <property type="term" value="P:regulation of cell shape"/>
    <property type="evidence" value="ECO:0007669"/>
    <property type="project" value="TreeGrafter"/>
</dbReference>
<protein>
    <submittedName>
        <fullName evidence="1">Formin-like protein 2</fullName>
    </submittedName>
</protein>
<reference evidence="1 2" key="1">
    <citation type="submission" date="2019-04" db="EMBL/GenBank/DDBJ databases">
        <title>Chromosome genome assembly for Takifugu flavidus.</title>
        <authorList>
            <person name="Xiao S."/>
        </authorList>
    </citation>
    <scope>NUCLEOTIDE SEQUENCE [LARGE SCALE GENOMIC DNA]</scope>
    <source>
        <strain evidence="1">HTHZ2018</strain>
        <tissue evidence="1">Muscle</tissue>
    </source>
</reference>
<organism evidence="1 2">
    <name type="scientific">Takifugu flavidus</name>
    <name type="common">sansaifugu</name>
    <dbReference type="NCBI Taxonomy" id="433684"/>
    <lineage>
        <taxon>Eukaryota</taxon>
        <taxon>Metazoa</taxon>
        <taxon>Chordata</taxon>
        <taxon>Craniata</taxon>
        <taxon>Vertebrata</taxon>
        <taxon>Euteleostomi</taxon>
        <taxon>Actinopterygii</taxon>
        <taxon>Neopterygii</taxon>
        <taxon>Teleostei</taxon>
        <taxon>Neoteleostei</taxon>
        <taxon>Acanthomorphata</taxon>
        <taxon>Eupercaria</taxon>
        <taxon>Tetraodontiformes</taxon>
        <taxon>Tetradontoidea</taxon>
        <taxon>Tetraodontidae</taxon>
        <taxon>Takifugu</taxon>
    </lineage>
</organism>
<proteinExistence type="predicted"/>
<dbReference type="GO" id="GO:0030866">
    <property type="term" value="P:cortical actin cytoskeleton organization"/>
    <property type="evidence" value="ECO:0007669"/>
    <property type="project" value="TreeGrafter"/>
</dbReference>
<name>A0A5C6PR35_9TELE</name>
<comment type="caution">
    <text evidence="1">The sequence shown here is derived from an EMBL/GenBank/DDBJ whole genome shotgun (WGS) entry which is preliminary data.</text>
</comment>
<dbReference type="GO" id="GO:0051015">
    <property type="term" value="F:actin filament binding"/>
    <property type="evidence" value="ECO:0007669"/>
    <property type="project" value="TreeGrafter"/>
</dbReference>
<dbReference type="PANTHER" id="PTHR45857:SF4">
    <property type="entry name" value="FORMIN-LIKE PROTEIN"/>
    <property type="match status" value="1"/>
</dbReference>
<dbReference type="Proteomes" id="UP000324091">
    <property type="component" value="Chromosome 1"/>
</dbReference>
<dbReference type="AlphaFoldDB" id="A0A5C6PR35"/>
<evidence type="ECO:0000313" key="1">
    <source>
        <dbReference type="EMBL" id="TWW80730.1"/>
    </source>
</evidence>
<keyword evidence="2" id="KW-1185">Reference proteome</keyword>
<dbReference type="PANTHER" id="PTHR45857">
    <property type="entry name" value="FORMIN-LIKE PROTEIN"/>
    <property type="match status" value="1"/>
</dbReference>
<dbReference type="EMBL" id="RHFK02000001">
    <property type="protein sequence ID" value="TWW80730.1"/>
    <property type="molecule type" value="Genomic_DNA"/>
</dbReference>
<accession>A0A5C6PR35</accession>
<gene>
    <name evidence="1" type="ORF">D4764_01G0005450</name>
</gene>
<dbReference type="GO" id="GO:0016477">
    <property type="term" value="P:cell migration"/>
    <property type="evidence" value="ECO:0007669"/>
    <property type="project" value="TreeGrafter"/>
</dbReference>
<dbReference type="GO" id="GO:0005829">
    <property type="term" value="C:cytosol"/>
    <property type="evidence" value="ECO:0007669"/>
    <property type="project" value="TreeGrafter"/>
</dbReference>